<feature type="chain" id="PRO_5018734322" evidence="2">
    <location>
        <begin position="19"/>
        <end position="217"/>
    </location>
</feature>
<evidence type="ECO:0000256" key="1">
    <source>
        <dbReference type="SAM" id="MobiDB-lite"/>
    </source>
</evidence>
<name>A0A3S4C8E6_9PEZI</name>
<sequence>MDLLALLLLSTALAPVHGSPAPNPTPIAVRHGRPLDRREPLDIGDPASEVNCHGCPYLDLSQSFYNCPNQHITATLSVGVASTSWSTVCRPSGQRSDTNAAAATPTVPAGGAPVASASNRRPNGPPPSPTLRPAAAAKVAGGGIEPAACTTTYIVQPPQSAGKTLTTYASYTTTTVPLDCAGCSLAISTGLVGYGPPGVFTTTTTLPVGAITTYKCQ</sequence>
<feature type="region of interest" description="Disordered" evidence="1">
    <location>
        <begin position="87"/>
        <end position="134"/>
    </location>
</feature>
<dbReference type="EMBL" id="OUUZ01000011">
    <property type="protein sequence ID" value="SPQ24004.1"/>
    <property type="molecule type" value="Genomic_DNA"/>
</dbReference>
<evidence type="ECO:0000313" key="3">
    <source>
        <dbReference type="EMBL" id="SPQ24004.1"/>
    </source>
</evidence>
<gene>
    <name evidence="3" type="ORF">TT172_LOCUS6423</name>
</gene>
<accession>A0A3S4C8E6</accession>
<protein>
    <submittedName>
        <fullName evidence="3">55eb36d6-febb-4ccb-8d6b-352e7bc73d75</fullName>
    </submittedName>
</protein>
<evidence type="ECO:0000313" key="4">
    <source>
        <dbReference type="Proteomes" id="UP000289323"/>
    </source>
</evidence>
<organism evidence="3 4">
    <name type="scientific">Thermothielavioides terrestris</name>
    <dbReference type="NCBI Taxonomy" id="2587410"/>
    <lineage>
        <taxon>Eukaryota</taxon>
        <taxon>Fungi</taxon>
        <taxon>Dikarya</taxon>
        <taxon>Ascomycota</taxon>
        <taxon>Pezizomycotina</taxon>
        <taxon>Sordariomycetes</taxon>
        <taxon>Sordariomycetidae</taxon>
        <taxon>Sordariales</taxon>
        <taxon>Chaetomiaceae</taxon>
        <taxon>Thermothielavioides</taxon>
    </lineage>
</organism>
<evidence type="ECO:0000256" key="2">
    <source>
        <dbReference type="SAM" id="SignalP"/>
    </source>
</evidence>
<feature type="signal peptide" evidence="2">
    <location>
        <begin position="1"/>
        <end position="18"/>
    </location>
</feature>
<proteinExistence type="predicted"/>
<feature type="compositionally biased region" description="Polar residues" evidence="1">
    <location>
        <begin position="87"/>
        <end position="99"/>
    </location>
</feature>
<feature type="compositionally biased region" description="Low complexity" evidence="1">
    <location>
        <begin position="100"/>
        <end position="122"/>
    </location>
</feature>
<reference evidence="3 4" key="1">
    <citation type="submission" date="2018-04" db="EMBL/GenBank/DDBJ databases">
        <authorList>
            <person name="Huttner S."/>
            <person name="Dainat J."/>
        </authorList>
    </citation>
    <scope>NUCLEOTIDE SEQUENCE [LARGE SCALE GENOMIC DNA]</scope>
</reference>
<keyword evidence="2" id="KW-0732">Signal</keyword>
<feature type="region of interest" description="Disordered" evidence="1">
    <location>
        <begin position="18"/>
        <end position="38"/>
    </location>
</feature>
<dbReference type="AlphaFoldDB" id="A0A3S4C8E6"/>
<dbReference type="Proteomes" id="UP000289323">
    <property type="component" value="Unassembled WGS sequence"/>
</dbReference>